<evidence type="ECO:0000313" key="3">
    <source>
        <dbReference type="Proteomes" id="UP001308005"/>
    </source>
</evidence>
<name>A0ABU6CT76_9GAMM</name>
<accession>A0ABU6CT76</accession>
<dbReference type="RefSeq" id="WP_324693267.1">
    <property type="nucleotide sequence ID" value="NZ_JAYMYJ010000029.1"/>
</dbReference>
<feature type="region of interest" description="Disordered" evidence="1">
    <location>
        <begin position="1"/>
        <end position="28"/>
    </location>
</feature>
<protein>
    <submittedName>
        <fullName evidence="2">Uncharacterized protein</fullName>
    </submittedName>
</protein>
<keyword evidence="3" id="KW-1185">Reference proteome</keyword>
<comment type="caution">
    <text evidence="2">The sequence shown here is derived from an EMBL/GenBank/DDBJ whole genome shotgun (WGS) entry which is preliminary data.</text>
</comment>
<evidence type="ECO:0000313" key="2">
    <source>
        <dbReference type="EMBL" id="MEB4590036.1"/>
    </source>
</evidence>
<dbReference type="EMBL" id="JAYMYJ010000029">
    <property type="protein sequence ID" value="MEB4590036.1"/>
    <property type="molecule type" value="Genomic_DNA"/>
</dbReference>
<sequence length="62" mass="7062">MNHYIDFSSPNTRQNLPKASTYGLSGNHGELTGRAYRRALRSCEQAIATQERLKARKRKALK</sequence>
<organism evidence="2 3">
    <name type="scientific">Candidatus Thiothrix phosphatis</name>
    <dbReference type="NCBI Taxonomy" id="3112415"/>
    <lineage>
        <taxon>Bacteria</taxon>
        <taxon>Pseudomonadati</taxon>
        <taxon>Pseudomonadota</taxon>
        <taxon>Gammaproteobacteria</taxon>
        <taxon>Thiotrichales</taxon>
        <taxon>Thiotrichaceae</taxon>
        <taxon>Thiothrix</taxon>
    </lineage>
</organism>
<evidence type="ECO:0000256" key="1">
    <source>
        <dbReference type="SAM" id="MobiDB-lite"/>
    </source>
</evidence>
<reference evidence="3" key="1">
    <citation type="submission" date="2023-07" db="EMBL/GenBank/DDBJ databases">
        <title>The carbon used by Thiothrix.</title>
        <authorList>
            <person name="Chen L."/>
        </authorList>
    </citation>
    <scope>NUCLEOTIDE SEQUENCE [LARGE SCALE GENOMIC DNA]</scope>
</reference>
<reference evidence="2 3" key="2">
    <citation type="submission" date="2024-01" db="EMBL/GenBank/DDBJ databases">
        <authorList>
            <person name="Xie X."/>
        </authorList>
    </citation>
    <scope>NUCLEOTIDE SEQUENCE [LARGE SCALE GENOMIC DNA]</scope>
    <source>
        <strain evidence="2">SCUT-1</strain>
    </source>
</reference>
<feature type="compositionally biased region" description="Polar residues" evidence="1">
    <location>
        <begin position="8"/>
        <end position="24"/>
    </location>
</feature>
<proteinExistence type="predicted"/>
<dbReference type="Proteomes" id="UP001308005">
    <property type="component" value="Unassembled WGS sequence"/>
</dbReference>
<gene>
    <name evidence="2" type="ORF">VSS37_03500</name>
</gene>